<dbReference type="Pfam" id="PF00646">
    <property type="entry name" value="F-box"/>
    <property type="match status" value="1"/>
</dbReference>
<evidence type="ECO:0000259" key="1">
    <source>
        <dbReference type="SMART" id="SM00256"/>
    </source>
</evidence>
<dbReference type="PANTHER" id="PTHR35546:SF130">
    <property type="entry name" value="EXPRESSED PROTEIN"/>
    <property type="match status" value="1"/>
</dbReference>
<dbReference type="InterPro" id="IPR056592">
    <property type="entry name" value="Beta-prop_At3g26010-like"/>
</dbReference>
<gene>
    <name evidence="2" type="ORF">URODEC1_LOCUS41828</name>
</gene>
<sequence length="430" mass="49131">MDLLCDYVVEEILLRLPLKYLHRLRAVSRRHNALILNPGFATRYWRSHGPHLSGVFLQSERLLRPWGSRPTFLAAPGRRTSSVLAPDLGFLPKMQSDGFVPDEDMVFIVHSACGLLLCCRGRERQTQYYVCNPVTWQCVALPELPCPHQEHQWHSGLLTLAGDGYGNITSFQVVLVNHPSRWPRKHLKVFSSETGEWRQHESQLPSLDVQQVHYPRFLGQSGTAYWIGTGTGIGLLHRDERAIVYNSFYDTINVILLPARNRATKDGDEVHNRCLGERCGGGGLRYARFDDSAFEVWDLLWDVQAGRTCWMLVHRVDVMELAEKNEEATSFYMREWGVNREGVTNLVKRNDLFHVLGLHPTEDGIVYFDVGRSVAAYSMARREITLQSPRQCYSSDLFPYVHPPYPVLIPEIKNNPKLAPPSELLESLLI</sequence>
<dbReference type="InterPro" id="IPR055290">
    <property type="entry name" value="At3g26010-like"/>
</dbReference>
<dbReference type="PANTHER" id="PTHR35546">
    <property type="entry name" value="F-BOX PROTEIN INTERACTION DOMAIN PROTEIN-RELATED"/>
    <property type="match status" value="1"/>
</dbReference>
<feature type="domain" description="F-box" evidence="1">
    <location>
        <begin position="4"/>
        <end position="44"/>
    </location>
</feature>
<accession>A0ABC8Z6J0</accession>
<dbReference type="SMART" id="SM00256">
    <property type="entry name" value="FBOX"/>
    <property type="match status" value="1"/>
</dbReference>
<dbReference type="AlphaFoldDB" id="A0ABC8Z6J0"/>
<protein>
    <recommendedName>
        <fullName evidence="1">F-box domain-containing protein</fullName>
    </recommendedName>
</protein>
<dbReference type="SUPFAM" id="SSF81383">
    <property type="entry name" value="F-box domain"/>
    <property type="match status" value="1"/>
</dbReference>
<reference evidence="2 3" key="2">
    <citation type="submission" date="2024-10" db="EMBL/GenBank/DDBJ databases">
        <authorList>
            <person name="Ryan C."/>
        </authorList>
    </citation>
    <scope>NUCLEOTIDE SEQUENCE [LARGE SCALE GENOMIC DNA]</scope>
</reference>
<name>A0ABC8Z6J0_9POAL</name>
<dbReference type="InterPro" id="IPR001810">
    <property type="entry name" value="F-box_dom"/>
</dbReference>
<dbReference type="EMBL" id="OZ075128">
    <property type="protein sequence ID" value="CAL4956084.1"/>
    <property type="molecule type" value="Genomic_DNA"/>
</dbReference>
<keyword evidence="3" id="KW-1185">Reference proteome</keyword>
<dbReference type="Pfam" id="PF24750">
    <property type="entry name" value="b-prop_At3g26010-like"/>
    <property type="match status" value="1"/>
</dbReference>
<evidence type="ECO:0000313" key="3">
    <source>
        <dbReference type="Proteomes" id="UP001497457"/>
    </source>
</evidence>
<proteinExistence type="predicted"/>
<dbReference type="Proteomes" id="UP001497457">
    <property type="component" value="Chromosome 18b"/>
</dbReference>
<evidence type="ECO:0000313" key="2">
    <source>
        <dbReference type="EMBL" id="CAL4956084.1"/>
    </source>
</evidence>
<organism evidence="2 3">
    <name type="scientific">Urochloa decumbens</name>
    <dbReference type="NCBI Taxonomy" id="240449"/>
    <lineage>
        <taxon>Eukaryota</taxon>
        <taxon>Viridiplantae</taxon>
        <taxon>Streptophyta</taxon>
        <taxon>Embryophyta</taxon>
        <taxon>Tracheophyta</taxon>
        <taxon>Spermatophyta</taxon>
        <taxon>Magnoliopsida</taxon>
        <taxon>Liliopsida</taxon>
        <taxon>Poales</taxon>
        <taxon>Poaceae</taxon>
        <taxon>PACMAD clade</taxon>
        <taxon>Panicoideae</taxon>
        <taxon>Panicodae</taxon>
        <taxon>Paniceae</taxon>
        <taxon>Melinidinae</taxon>
        <taxon>Urochloa</taxon>
    </lineage>
</organism>
<dbReference type="InterPro" id="IPR036047">
    <property type="entry name" value="F-box-like_dom_sf"/>
</dbReference>
<reference evidence="3" key="1">
    <citation type="submission" date="2024-06" db="EMBL/GenBank/DDBJ databases">
        <authorList>
            <person name="Ryan C."/>
        </authorList>
    </citation>
    <scope>NUCLEOTIDE SEQUENCE [LARGE SCALE GENOMIC DNA]</scope>
</reference>